<dbReference type="AlphaFoldDB" id="A0AAV0T7S2"/>
<reference evidence="1" key="1">
    <citation type="submission" date="2022-12" db="EMBL/GenBank/DDBJ databases">
        <authorList>
            <person name="Webb A."/>
        </authorList>
    </citation>
    <scope>NUCLEOTIDE SEQUENCE</scope>
    <source>
        <strain evidence="1">Pd1</strain>
    </source>
</reference>
<organism evidence="1 2">
    <name type="scientific">Peronospora destructor</name>
    <dbReference type="NCBI Taxonomy" id="86335"/>
    <lineage>
        <taxon>Eukaryota</taxon>
        <taxon>Sar</taxon>
        <taxon>Stramenopiles</taxon>
        <taxon>Oomycota</taxon>
        <taxon>Peronosporomycetes</taxon>
        <taxon>Peronosporales</taxon>
        <taxon>Peronosporaceae</taxon>
        <taxon>Peronospora</taxon>
    </lineage>
</organism>
<name>A0AAV0T7S2_9STRA</name>
<evidence type="ECO:0000313" key="1">
    <source>
        <dbReference type="EMBL" id="CAI5716599.1"/>
    </source>
</evidence>
<sequence>MGISLRPRRVCSAEYKWLYAVLKNYFLKLKLLAANSPCMAEARRQALVLSATDAVGVANQQVHQGCDLLVHGVCRKFATFILGESAKLPGVVKALSGRTSDQRRRDSSASFMFNCSGNETEWDKWLFFSDTVGCRSRQECAKFDLG</sequence>
<dbReference type="Proteomes" id="UP001162029">
    <property type="component" value="Unassembled WGS sequence"/>
</dbReference>
<evidence type="ECO:0000313" key="2">
    <source>
        <dbReference type="Proteomes" id="UP001162029"/>
    </source>
</evidence>
<dbReference type="EMBL" id="CANTFM010000254">
    <property type="protein sequence ID" value="CAI5716599.1"/>
    <property type="molecule type" value="Genomic_DNA"/>
</dbReference>
<keyword evidence="2" id="KW-1185">Reference proteome</keyword>
<comment type="caution">
    <text evidence="1">The sequence shown here is derived from an EMBL/GenBank/DDBJ whole genome shotgun (WGS) entry which is preliminary data.</text>
</comment>
<accession>A0AAV0T7S2</accession>
<proteinExistence type="predicted"/>
<gene>
    <name evidence="1" type="ORF">PDE001_LOCUS1531</name>
</gene>
<protein>
    <submittedName>
        <fullName evidence="1">Uncharacterized protein</fullName>
    </submittedName>
</protein>